<feature type="non-terminal residue" evidence="9">
    <location>
        <position position="459"/>
    </location>
</feature>
<name>A0ABP0I5S3_9DINO</name>
<proteinExistence type="inferred from homology"/>
<evidence type="ECO:0000256" key="3">
    <source>
        <dbReference type="ARBA" id="ARBA00022692"/>
    </source>
</evidence>
<keyword evidence="3 6" id="KW-0812">Transmembrane</keyword>
<sequence length="459" mass="48319">MVTVRRALGAAAAGVAVLAAGAQALEDKVEECTRSTCVTSDGGTEVFLGCGGADNTIKSVKFASFGAPTGTCPGINDQEAGFDSSLITLAASSCDAANSEQKIADLCVGKEECTLVLADVWAPGDVTLGSGGCPATFAELELAVQIECERKTSALEILITGVIVVIALGMGATVDMELFKRVVAEHKRALLVGVVGQFGIMPLVAFMWASVLDVNPFVAVAMLVVGSAPGGSLSNLMVYYAKGSVALSITMTAFSTLMALFMMPFLMFLYVDVALGLGDVVDIPFLNIFTTLLLVIFPALMGSAIRTYRPDVARKVELLGSGLGALFIIAALVVGIVADSSLLIVTDRPNMWIAATFTQPLAFLVSYWVAVAVKLPKPERRAVSIEVGYQNTTLAVTIVVLSYSSEACNLANALPYALIATFMFLVNAVIWVGILRFFARGEKHSQEDEELHNAGVDKM</sequence>
<feature type="transmembrane region" description="Helical" evidence="6">
    <location>
        <begin position="351"/>
        <end position="375"/>
    </location>
</feature>
<keyword evidence="7" id="KW-0732">Signal</keyword>
<feature type="transmembrane region" description="Helical" evidence="6">
    <location>
        <begin position="323"/>
        <end position="345"/>
    </location>
</feature>
<dbReference type="Pfam" id="PF01758">
    <property type="entry name" value="SBF"/>
    <property type="match status" value="1"/>
</dbReference>
<feature type="transmembrane region" description="Helical" evidence="6">
    <location>
        <begin position="283"/>
        <end position="302"/>
    </location>
</feature>
<reference evidence="9 10" key="1">
    <citation type="submission" date="2024-02" db="EMBL/GenBank/DDBJ databases">
        <authorList>
            <person name="Chen Y."/>
            <person name="Shah S."/>
            <person name="Dougan E. K."/>
            <person name="Thang M."/>
            <person name="Chan C."/>
        </authorList>
    </citation>
    <scope>NUCLEOTIDE SEQUENCE [LARGE SCALE GENOMIC DNA]</scope>
</reference>
<feature type="transmembrane region" description="Helical" evidence="6">
    <location>
        <begin position="157"/>
        <end position="178"/>
    </location>
</feature>
<dbReference type="Proteomes" id="UP001642464">
    <property type="component" value="Unassembled WGS sequence"/>
</dbReference>
<keyword evidence="10" id="KW-1185">Reference proteome</keyword>
<dbReference type="PROSITE" id="PS50228">
    <property type="entry name" value="SUEL_LECTIN"/>
    <property type="match status" value="1"/>
</dbReference>
<dbReference type="EMBL" id="CAXAMM010002640">
    <property type="protein sequence ID" value="CAK8996922.1"/>
    <property type="molecule type" value="Genomic_DNA"/>
</dbReference>
<feature type="transmembrane region" description="Helical" evidence="6">
    <location>
        <begin position="387"/>
        <end position="404"/>
    </location>
</feature>
<evidence type="ECO:0000256" key="1">
    <source>
        <dbReference type="ARBA" id="ARBA00004141"/>
    </source>
</evidence>
<evidence type="ECO:0000313" key="10">
    <source>
        <dbReference type="Proteomes" id="UP001642464"/>
    </source>
</evidence>
<evidence type="ECO:0000259" key="8">
    <source>
        <dbReference type="PROSITE" id="PS50228"/>
    </source>
</evidence>
<keyword evidence="4 6" id="KW-1133">Transmembrane helix</keyword>
<protein>
    <submittedName>
        <fullName evidence="9">Ileal (Solute carrier family 10 member 2</fullName>
    </submittedName>
</protein>
<evidence type="ECO:0000256" key="5">
    <source>
        <dbReference type="ARBA" id="ARBA00023136"/>
    </source>
</evidence>
<feature type="domain" description="SUEL-type lectin" evidence="8">
    <location>
        <begin position="40"/>
        <end position="147"/>
    </location>
</feature>
<feature type="transmembrane region" description="Helical" evidence="6">
    <location>
        <begin position="217"/>
        <end position="238"/>
    </location>
</feature>
<feature type="transmembrane region" description="Helical" evidence="6">
    <location>
        <begin position="416"/>
        <end position="438"/>
    </location>
</feature>
<dbReference type="InterPro" id="IPR000922">
    <property type="entry name" value="Lectin_gal-bd_dom"/>
</dbReference>
<accession>A0ABP0I5S3</accession>
<comment type="similarity">
    <text evidence="2">Belongs to the bile acid:sodium symporter (BASS) (TC 2.A.28) family.</text>
</comment>
<comment type="subcellular location">
    <subcellularLocation>
        <location evidence="1">Membrane</location>
        <topology evidence="1">Multi-pass membrane protein</topology>
    </subcellularLocation>
</comment>
<evidence type="ECO:0000256" key="7">
    <source>
        <dbReference type="SAM" id="SignalP"/>
    </source>
</evidence>
<gene>
    <name evidence="9" type="ORF">SCF082_LOCUS4994</name>
</gene>
<feature type="signal peptide" evidence="7">
    <location>
        <begin position="1"/>
        <end position="24"/>
    </location>
</feature>
<comment type="caution">
    <text evidence="9">The sequence shown here is derived from an EMBL/GenBank/DDBJ whole genome shotgun (WGS) entry which is preliminary data.</text>
</comment>
<dbReference type="PANTHER" id="PTHR10361">
    <property type="entry name" value="SODIUM-BILE ACID COTRANSPORTER"/>
    <property type="match status" value="1"/>
</dbReference>
<dbReference type="PANTHER" id="PTHR10361:SF28">
    <property type="entry name" value="P3 PROTEIN-RELATED"/>
    <property type="match status" value="1"/>
</dbReference>
<dbReference type="InterPro" id="IPR002657">
    <property type="entry name" value="BilAc:Na_symport/Acr3"/>
</dbReference>
<evidence type="ECO:0000313" key="9">
    <source>
        <dbReference type="EMBL" id="CAK8996922.1"/>
    </source>
</evidence>
<dbReference type="CDD" id="cd22842">
    <property type="entry name" value="Gal_Rha_Lectin_BGal"/>
    <property type="match status" value="1"/>
</dbReference>
<evidence type="ECO:0000256" key="6">
    <source>
        <dbReference type="SAM" id="Phobius"/>
    </source>
</evidence>
<feature type="transmembrane region" description="Helical" evidence="6">
    <location>
        <begin position="190"/>
        <end position="211"/>
    </location>
</feature>
<dbReference type="InterPro" id="IPR038770">
    <property type="entry name" value="Na+/solute_symporter_sf"/>
</dbReference>
<keyword evidence="5 6" id="KW-0472">Membrane</keyword>
<feature type="transmembrane region" description="Helical" evidence="6">
    <location>
        <begin position="245"/>
        <end position="271"/>
    </location>
</feature>
<evidence type="ECO:0000256" key="4">
    <source>
        <dbReference type="ARBA" id="ARBA00022989"/>
    </source>
</evidence>
<dbReference type="InterPro" id="IPR004710">
    <property type="entry name" value="Bilac:Na_transpt"/>
</dbReference>
<evidence type="ECO:0000256" key="2">
    <source>
        <dbReference type="ARBA" id="ARBA00006528"/>
    </source>
</evidence>
<dbReference type="Gene3D" id="1.20.1530.20">
    <property type="match status" value="1"/>
</dbReference>
<feature type="chain" id="PRO_5046063458" evidence="7">
    <location>
        <begin position="25"/>
        <end position="459"/>
    </location>
</feature>
<organism evidence="9 10">
    <name type="scientific">Durusdinium trenchii</name>
    <dbReference type="NCBI Taxonomy" id="1381693"/>
    <lineage>
        <taxon>Eukaryota</taxon>
        <taxon>Sar</taxon>
        <taxon>Alveolata</taxon>
        <taxon>Dinophyceae</taxon>
        <taxon>Suessiales</taxon>
        <taxon>Symbiodiniaceae</taxon>
        <taxon>Durusdinium</taxon>
    </lineage>
</organism>